<proteinExistence type="predicted"/>
<reference evidence="2" key="1">
    <citation type="journal article" date="2023" name="Commun. Biol.">
        <title>Genome analysis of Parmales, the sister group of diatoms, reveals the evolutionary specialization of diatoms from phago-mixotrophs to photoautotrophs.</title>
        <authorList>
            <person name="Ban H."/>
            <person name="Sato S."/>
            <person name="Yoshikawa S."/>
            <person name="Yamada K."/>
            <person name="Nakamura Y."/>
            <person name="Ichinomiya M."/>
            <person name="Sato N."/>
            <person name="Blanc-Mathieu R."/>
            <person name="Endo H."/>
            <person name="Kuwata A."/>
            <person name="Ogata H."/>
        </authorList>
    </citation>
    <scope>NUCLEOTIDE SEQUENCE [LARGE SCALE GENOMIC DNA]</scope>
    <source>
        <strain evidence="2">NIES 3701</strain>
    </source>
</reference>
<organism evidence="1 2">
    <name type="scientific">Triparma strigata</name>
    <dbReference type="NCBI Taxonomy" id="1606541"/>
    <lineage>
        <taxon>Eukaryota</taxon>
        <taxon>Sar</taxon>
        <taxon>Stramenopiles</taxon>
        <taxon>Ochrophyta</taxon>
        <taxon>Bolidophyceae</taxon>
        <taxon>Parmales</taxon>
        <taxon>Triparmaceae</taxon>
        <taxon>Triparma</taxon>
    </lineage>
</organism>
<evidence type="ECO:0000313" key="2">
    <source>
        <dbReference type="Proteomes" id="UP001165085"/>
    </source>
</evidence>
<gene>
    <name evidence="1" type="ORF">TrST_g13799</name>
</gene>
<name>A0A9W7BN70_9STRA</name>
<accession>A0A9W7BN70</accession>
<protein>
    <submittedName>
        <fullName evidence="1">Uncharacterized protein</fullName>
    </submittedName>
</protein>
<dbReference type="Proteomes" id="UP001165085">
    <property type="component" value="Unassembled WGS sequence"/>
</dbReference>
<sequence length="123" mass="14188">MAGLGLIELMIAGYVKPGDERWTKVADKLSSYDYSYWPEGSLVRRIFVSSSPDIVSCVTLKELEECPNSPFGEEVFRTMMILKVYREEKSVGKAWARSVLEERPEDMKMKDICGGWEMEEEEY</sequence>
<dbReference type="OrthoDB" id="10529858at2759"/>
<comment type="caution">
    <text evidence="1">The sequence shown here is derived from an EMBL/GenBank/DDBJ whole genome shotgun (WGS) entry which is preliminary data.</text>
</comment>
<dbReference type="EMBL" id="BRXY01000419">
    <property type="protein sequence ID" value="GMH93734.1"/>
    <property type="molecule type" value="Genomic_DNA"/>
</dbReference>
<evidence type="ECO:0000313" key="1">
    <source>
        <dbReference type="EMBL" id="GMH93734.1"/>
    </source>
</evidence>
<keyword evidence="2" id="KW-1185">Reference proteome</keyword>
<dbReference type="AlphaFoldDB" id="A0A9W7BN70"/>